<name>A0A0R3KH24_9BRAD</name>
<organism evidence="2 3">
    <name type="scientific">Bradyrhizobium valentinum</name>
    <dbReference type="NCBI Taxonomy" id="1518501"/>
    <lineage>
        <taxon>Bacteria</taxon>
        <taxon>Pseudomonadati</taxon>
        <taxon>Pseudomonadota</taxon>
        <taxon>Alphaproteobacteria</taxon>
        <taxon>Hyphomicrobiales</taxon>
        <taxon>Nitrobacteraceae</taxon>
        <taxon>Bradyrhizobium</taxon>
    </lineage>
</organism>
<comment type="caution">
    <text evidence="2">The sequence shown here is derived from an EMBL/GenBank/DDBJ whole genome shotgun (WGS) entry which is preliminary data.</text>
</comment>
<reference evidence="2 3" key="1">
    <citation type="submission" date="2014-03" db="EMBL/GenBank/DDBJ databases">
        <title>Bradyrhizobium valentinum sp. nov., isolated from effective nodules of Lupinus mariae-josephae, a lupine endemic of basic-lime soils in Eastern Spain.</title>
        <authorList>
            <person name="Duran D."/>
            <person name="Rey L."/>
            <person name="Navarro A."/>
            <person name="Busquets A."/>
            <person name="Imperial J."/>
            <person name="Ruiz-Argueso T."/>
        </authorList>
    </citation>
    <scope>NUCLEOTIDE SEQUENCE [LARGE SCALE GENOMIC DNA]</scope>
    <source>
        <strain evidence="2 3">LmjM3</strain>
    </source>
</reference>
<feature type="transmembrane region" description="Helical" evidence="1">
    <location>
        <begin position="87"/>
        <end position="105"/>
    </location>
</feature>
<keyword evidence="1" id="KW-1133">Transmembrane helix</keyword>
<feature type="transmembrane region" description="Helical" evidence="1">
    <location>
        <begin position="44"/>
        <end position="66"/>
    </location>
</feature>
<protein>
    <submittedName>
        <fullName evidence="2">Uncharacterized protein</fullName>
    </submittedName>
</protein>
<gene>
    <name evidence="2" type="ORF">CP49_33465</name>
</gene>
<keyword evidence="1" id="KW-0812">Transmembrane</keyword>
<dbReference type="Proteomes" id="UP000051913">
    <property type="component" value="Unassembled WGS sequence"/>
</dbReference>
<evidence type="ECO:0000256" key="1">
    <source>
        <dbReference type="SAM" id="Phobius"/>
    </source>
</evidence>
<dbReference type="EMBL" id="LLXX01000230">
    <property type="protein sequence ID" value="KRQ92604.1"/>
    <property type="molecule type" value="Genomic_DNA"/>
</dbReference>
<evidence type="ECO:0000313" key="2">
    <source>
        <dbReference type="EMBL" id="KRQ92604.1"/>
    </source>
</evidence>
<keyword evidence="1" id="KW-0472">Membrane</keyword>
<proteinExistence type="predicted"/>
<sequence>MGAMFAAMLAASGHGTALFPSEFSFGSISLFFVNNFSSIEMRTLGISAIVIAVGLAALSIIFIQMAHGDGWSGGSACSMAESLCRQPSLMAIPVLATMAWGLLLLTDR</sequence>
<dbReference type="AlphaFoldDB" id="A0A0R3KH24"/>
<keyword evidence="3" id="KW-1185">Reference proteome</keyword>
<accession>A0A0R3KH24</accession>
<evidence type="ECO:0000313" key="3">
    <source>
        <dbReference type="Proteomes" id="UP000051913"/>
    </source>
</evidence>